<dbReference type="AlphaFoldDB" id="A0AAN7X091"/>
<evidence type="ECO:0000256" key="2">
    <source>
        <dbReference type="SAM" id="MobiDB-lite"/>
    </source>
</evidence>
<evidence type="ECO:0000313" key="6">
    <source>
        <dbReference type="EMBL" id="KAK5852767.1"/>
    </source>
</evidence>
<reference evidence="6 7" key="1">
    <citation type="journal article" date="2023" name="Genes (Basel)">
        <title>Chromosome-Level Genome Assembly and Circadian Gene Repertoire of the Patagonia Blennie Eleginops maclovinus-The Closest Ancestral Proxy of Antarctic Cryonotothenioids.</title>
        <authorList>
            <person name="Cheng C.C."/>
            <person name="Rivera-Colon A.G."/>
            <person name="Minhas B.F."/>
            <person name="Wilson L."/>
            <person name="Rayamajhi N."/>
            <person name="Vargas-Chacoff L."/>
            <person name="Catchen J.M."/>
        </authorList>
    </citation>
    <scope>NUCLEOTIDE SEQUENCE [LARGE SCALE GENOMIC DNA]</scope>
    <source>
        <strain evidence="6">JMC-PN-2008</strain>
    </source>
</reference>
<dbReference type="InterPro" id="IPR013783">
    <property type="entry name" value="Ig-like_fold"/>
</dbReference>
<gene>
    <name evidence="6" type="ORF">PBY51_006609</name>
</gene>
<dbReference type="EMBL" id="JAUZQC010000020">
    <property type="protein sequence ID" value="KAK5852767.1"/>
    <property type="molecule type" value="Genomic_DNA"/>
</dbReference>
<organism evidence="6 7">
    <name type="scientific">Eleginops maclovinus</name>
    <name type="common">Patagonian blennie</name>
    <name type="synonym">Eleginus maclovinus</name>
    <dbReference type="NCBI Taxonomy" id="56733"/>
    <lineage>
        <taxon>Eukaryota</taxon>
        <taxon>Metazoa</taxon>
        <taxon>Chordata</taxon>
        <taxon>Craniata</taxon>
        <taxon>Vertebrata</taxon>
        <taxon>Euteleostomi</taxon>
        <taxon>Actinopterygii</taxon>
        <taxon>Neopterygii</taxon>
        <taxon>Teleostei</taxon>
        <taxon>Neoteleostei</taxon>
        <taxon>Acanthomorphata</taxon>
        <taxon>Eupercaria</taxon>
        <taxon>Perciformes</taxon>
        <taxon>Notothenioidei</taxon>
        <taxon>Eleginopidae</taxon>
        <taxon>Eleginops</taxon>
    </lineage>
</organism>
<dbReference type="Proteomes" id="UP001346869">
    <property type="component" value="Unassembled WGS sequence"/>
</dbReference>
<name>A0AAN7X091_ELEMC</name>
<keyword evidence="1" id="KW-0677">Repeat</keyword>
<dbReference type="Gene3D" id="2.60.40.10">
    <property type="entry name" value="Immunoglobulins"/>
    <property type="match status" value="5"/>
</dbReference>
<reference evidence="6 7" key="2">
    <citation type="journal article" date="2023" name="Mol. Biol. Evol.">
        <title>Genomics of Secondarily Temperate Adaptation in the Only Non-Antarctic Icefish.</title>
        <authorList>
            <person name="Rivera-Colon A.G."/>
            <person name="Rayamajhi N."/>
            <person name="Minhas B.F."/>
            <person name="Madrigal G."/>
            <person name="Bilyk K.T."/>
            <person name="Yoon V."/>
            <person name="Hune M."/>
            <person name="Gregory S."/>
            <person name="Cheng C.H.C."/>
            <person name="Catchen J.M."/>
        </authorList>
    </citation>
    <scope>NUCLEOTIDE SEQUENCE [LARGE SCALE GENOMIC DNA]</scope>
    <source>
        <strain evidence="6">JMC-PN-2008</strain>
    </source>
</reference>
<dbReference type="SUPFAM" id="SSF49265">
    <property type="entry name" value="Fibronectin type III"/>
    <property type="match status" value="2"/>
</dbReference>
<dbReference type="InterPro" id="IPR050991">
    <property type="entry name" value="ECM_Regulatory_Proteins"/>
</dbReference>
<evidence type="ECO:0000256" key="3">
    <source>
        <dbReference type="SAM" id="Phobius"/>
    </source>
</evidence>
<sequence length="779" mass="87950">MHLFLVLFILAVNPCICKRKHDTTCDVVPKNIHIEVGSNISIVCLTCGHGEIYWTLNTSKVDKSLSTTINSSHTLLSLWNFTNQRATLQCHSKDTHQVIGGTTIRTYLKPRNISCIWHYSDQETESQPDLFTCKWEHQIDPKLDVNYTVLHSTQGEICNTSETTCTVKDVDSGPNSMIINIFSDSIQITVRAKTAALEVDSYTREFQPRHIWKMIPPHYNVTTFSDHLLVVWKRALFLQKCQCEVKYNEMVLSKALEKQENGNMTIEQVESCSNYTVSVRCALLEAPWSDWSKEKTVLTKLNKNYVKLCLWRKVAEPKKNGVRTIHAMWKKIPSTCRDTFTYTITPTPYQEALMGGNYTETLCSDSSCDVEVNQDAHRINLNMFHNVTLLVEDTVHVPAIGESLPRVTNIQASALEGVILLNWKAPVQPVSGYMIDWTHNGNQYYWKKTNYTNATLSGLLDKKPYNVTVTPLFDDKTGHGTQALQICSRVGGPGNVTIDTVPYDKYALVKWEVKSQEECSGDVVRYIVFYSKLDGPQLNVTINGGDQEICLVDLLPDTHYRVYVEATAPTGTTRSNEMLFKTLRFGQFFIPVLGVSGGVVILLVLSLGLGCCVWWRKFKEKLIPNPGCSSLALWPALTQEGTIPVRPFRNPSESVCDRIYTEESQRTSTSPLDSGFNPYPAIQQIEEYIDPDMAPAPEIWPEEWVKPAKTQHPSSPNDSIAPLLPENSPGSPYRSQISGENPGRRPNRLNKNVPVQQSDRKSPVMVYVTLDMFEQNQCS</sequence>
<dbReference type="CDD" id="cd00063">
    <property type="entry name" value="FN3"/>
    <property type="match status" value="1"/>
</dbReference>
<feature type="compositionally biased region" description="Polar residues" evidence="2">
    <location>
        <begin position="728"/>
        <end position="739"/>
    </location>
</feature>
<dbReference type="InterPro" id="IPR036116">
    <property type="entry name" value="FN3_sf"/>
</dbReference>
<keyword evidence="3" id="KW-0812">Transmembrane</keyword>
<dbReference type="SMART" id="SM00060">
    <property type="entry name" value="FN3"/>
    <property type="match status" value="2"/>
</dbReference>
<feature type="region of interest" description="Disordered" evidence="2">
    <location>
        <begin position="706"/>
        <end position="760"/>
    </location>
</feature>
<feature type="signal peptide" evidence="4">
    <location>
        <begin position="1"/>
        <end position="17"/>
    </location>
</feature>
<accession>A0AAN7X091</accession>
<keyword evidence="3" id="KW-1133">Transmembrane helix</keyword>
<protein>
    <recommendedName>
        <fullName evidence="5">Fibronectin type-III domain-containing protein</fullName>
    </recommendedName>
</protein>
<feature type="chain" id="PRO_5042897450" description="Fibronectin type-III domain-containing protein" evidence="4">
    <location>
        <begin position="18"/>
        <end position="779"/>
    </location>
</feature>
<dbReference type="PANTHER" id="PTHR46708">
    <property type="entry name" value="TENASCIN"/>
    <property type="match status" value="1"/>
</dbReference>
<evidence type="ECO:0000256" key="4">
    <source>
        <dbReference type="SAM" id="SignalP"/>
    </source>
</evidence>
<feature type="domain" description="Fibronectin type-III" evidence="5">
    <location>
        <begin position="492"/>
        <end position="585"/>
    </location>
</feature>
<feature type="transmembrane region" description="Helical" evidence="3">
    <location>
        <begin position="588"/>
        <end position="615"/>
    </location>
</feature>
<comment type="caution">
    <text evidence="6">The sequence shown here is derived from an EMBL/GenBank/DDBJ whole genome shotgun (WGS) entry which is preliminary data.</text>
</comment>
<dbReference type="InterPro" id="IPR003961">
    <property type="entry name" value="FN3_dom"/>
</dbReference>
<keyword evidence="3" id="KW-0472">Membrane</keyword>
<keyword evidence="7" id="KW-1185">Reference proteome</keyword>
<keyword evidence="4" id="KW-0732">Signal</keyword>
<evidence type="ECO:0000259" key="5">
    <source>
        <dbReference type="PROSITE" id="PS50853"/>
    </source>
</evidence>
<dbReference type="PROSITE" id="PS50853">
    <property type="entry name" value="FN3"/>
    <property type="match status" value="1"/>
</dbReference>
<evidence type="ECO:0000313" key="7">
    <source>
        <dbReference type="Proteomes" id="UP001346869"/>
    </source>
</evidence>
<evidence type="ECO:0000256" key="1">
    <source>
        <dbReference type="ARBA" id="ARBA00022737"/>
    </source>
</evidence>
<proteinExistence type="predicted"/>
<dbReference type="PANTHER" id="PTHR46708:SF2">
    <property type="entry name" value="FIBRONECTIN TYPE-III DOMAIN-CONTAINING PROTEIN"/>
    <property type="match status" value="1"/>
</dbReference>